<dbReference type="EMBL" id="VHQG01000002">
    <property type="protein sequence ID" value="TPW75863.1"/>
    <property type="molecule type" value="Genomic_DNA"/>
</dbReference>
<dbReference type="Proteomes" id="UP000316252">
    <property type="component" value="Unassembled WGS sequence"/>
</dbReference>
<reference evidence="4 5" key="1">
    <citation type="submission" date="2019-06" db="EMBL/GenBank/DDBJ databases">
        <authorList>
            <person name="Li F."/>
        </authorList>
    </citation>
    <scope>NUCLEOTIDE SEQUENCE [LARGE SCALE GENOMIC DNA]</scope>
    <source>
        <strain evidence="4 5">10F1D-1</strain>
    </source>
</reference>
<dbReference type="OrthoDB" id="3239865at2"/>
<dbReference type="Pfam" id="PF01636">
    <property type="entry name" value="APH"/>
    <property type="match status" value="1"/>
</dbReference>
<evidence type="ECO:0000259" key="3">
    <source>
        <dbReference type="Pfam" id="PF01636"/>
    </source>
</evidence>
<protein>
    <submittedName>
        <fullName evidence="4">Phosphotransferase</fullName>
    </submittedName>
</protein>
<evidence type="ECO:0000256" key="1">
    <source>
        <dbReference type="SAM" id="MobiDB-lite"/>
    </source>
</evidence>
<dbReference type="SUPFAM" id="SSF56112">
    <property type="entry name" value="Protein kinase-like (PK-like)"/>
    <property type="match status" value="1"/>
</dbReference>
<dbReference type="GO" id="GO:0016740">
    <property type="term" value="F:transferase activity"/>
    <property type="evidence" value="ECO:0007669"/>
    <property type="project" value="UniProtKB-KW"/>
</dbReference>
<feature type="domain" description="Aminoglycoside phosphotransferase" evidence="3">
    <location>
        <begin position="34"/>
        <end position="248"/>
    </location>
</feature>
<proteinExistence type="predicted"/>
<keyword evidence="4" id="KW-0808">Transferase</keyword>
<sequence>MARTPLTLAALATSAVAGLDVVAASRIGSPRAGDFDTALLSTRDERWYVVRVPRTEAAESRQSADLLALGALTSGIRSRLPFEVTLPSGQAPIDGTRAVVYEFVGGAKTPVSALTADLAASIGRAVAAIHSLPTSCVTEVGLPSLGPVHAHQTSGAIVGKAIETGLLPAALRERWEAALADDRLWQFQPTVVNGDLSSETVLSHAEQVTGVLGWHELRVADPARDLAWLFSGRRSELSETVVAAYLQERPAADRQIGQRASFYAELEIASWLLHGTQTRSTEIVDDAVQMLHGLVDDVQSSLGNQIGTPTGPVLAAHEVEELLDMVERDRVEQARRSGSGDIASSGSGVGRVERAS</sequence>
<evidence type="ECO:0000313" key="4">
    <source>
        <dbReference type="EMBL" id="TPW75863.1"/>
    </source>
</evidence>
<feature type="compositionally biased region" description="Low complexity" evidence="1">
    <location>
        <begin position="337"/>
        <end position="346"/>
    </location>
</feature>
<feature type="chain" id="PRO_5038874734" evidence="2">
    <location>
        <begin position="18"/>
        <end position="356"/>
    </location>
</feature>
<dbReference type="RefSeq" id="WP_141163221.1">
    <property type="nucleotide sequence ID" value="NZ_VHQG01000002.1"/>
</dbReference>
<name>A0A506Y1U0_9MICO</name>
<feature type="signal peptide" evidence="2">
    <location>
        <begin position="1"/>
        <end position="17"/>
    </location>
</feature>
<accession>A0A506Y1U0</accession>
<evidence type="ECO:0000256" key="2">
    <source>
        <dbReference type="SAM" id="SignalP"/>
    </source>
</evidence>
<keyword evidence="5" id="KW-1185">Reference proteome</keyword>
<gene>
    <name evidence="4" type="ORF">FJ657_08370</name>
</gene>
<dbReference type="AlphaFoldDB" id="A0A506Y1U0"/>
<comment type="caution">
    <text evidence="4">The sequence shown here is derived from an EMBL/GenBank/DDBJ whole genome shotgun (WGS) entry which is preliminary data.</text>
</comment>
<keyword evidence="2" id="KW-0732">Signal</keyword>
<dbReference type="InterPro" id="IPR002575">
    <property type="entry name" value="Aminoglycoside_PTrfase"/>
</dbReference>
<organism evidence="4 5">
    <name type="scientific">Schumannella soli</name>
    <dbReference type="NCBI Taxonomy" id="2590779"/>
    <lineage>
        <taxon>Bacteria</taxon>
        <taxon>Bacillati</taxon>
        <taxon>Actinomycetota</taxon>
        <taxon>Actinomycetes</taxon>
        <taxon>Micrococcales</taxon>
        <taxon>Microbacteriaceae</taxon>
        <taxon>Schumannella</taxon>
    </lineage>
</organism>
<dbReference type="InterPro" id="IPR011009">
    <property type="entry name" value="Kinase-like_dom_sf"/>
</dbReference>
<feature type="region of interest" description="Disordered" evidence="1">
    <location>
        <begin position="331"/>
        <end position="356"/>
    </location>
</feature>
<evidence type="ECO:0000313" key="5">
    <source>
        <dbReference type="Proteomes" id="UP000316252"/>
    </source>
</evidence>
<dbReference type="Gene3D" id="3.90.1200.10">
    <property type="match status" value="1"/>
</dbReference>